<evidence type="ECO:0000256" key="1">
    <source>
        <dbReference type="SAM" id="Phobius"/>
    </source>
</evidence>
<evidence type="ECO:0000313" key="3">
    <source>
        <dbReference type="Proteomes" id="UP000242188"/>
    </source>
</evidence>
<keyword evidence="1" id="KW-0812">Transmembrane</keyword>
<dbReference type="EMBL" id="NEDP02005411">
    <property type="protein sequence ID" value="OWF41312.1"/>
    <property type="molecule type" value="Genomic_DNA"/>
</dbReference>
<sequence length="260" mass="29030">MNNVDRGLVTMLTLSIIIAGFVLENKLLLMHHDHLSMHSSTPEPSSSTYKDSARLQRVEKAINVILTQRNCPSYVNLTNVADALVGKLSGLFDTTSVRTICDVPNDKIPIFNEELDDSKNQGAHSSETLDDWTVIPWLCWIGVWIYRLALALGLGRFGFNALPSAFKTKDGKGFCQLTVFIVVSCVGYFPNVLMDVCGTHCTAWYFPLCIGISRLLWMMAVCFVNTNINKDAFDTVEYVIVSIVSIFVMYNGVHPMMIMT</sequence>
<feature type="transmembrane region" description="Helical" evidence="1">
    <location>
        <begin position="7"/>
        <end position="23"/>
    </location>
</feature>
<keyword evidence="1" id="KW-1133">Transmembrane helix</keyword>
<comment type="caution">
    <text evidence="2">The sequence shown here is derived from an EMBL/GenBank/DDBJ whole genome shotgun (WGS) entry which is preliminary data.</text>
</comment>
<evidence type="ECO:0000313" key="2">
    <source>
        <dbReference type="EMBL" id="OWF41312.1"/>
    </source>
</evidence>
<proteinExistence type="predicted"/>
<feature type="transmembrane region" description="Helical" evidence="1">
    <location>
        <begin position="134"/>
        <end position="154"/>
    </location>
</feature>
<feature type="transmembrane region" description="Helical" evidence="1">
    <location>
        <begin position="174"/>
        <end position="192"/>
    </location>
</feature>
<feature type="transmembrane region" description="Helical" evidence="1">
    <location>
        <begin position="236"/>
        <end position="253"/>
    </location>
</feature>
<reference evidence="2 3" key="1">
    <citation type="journal article" date="2017" name="Nat. Ecol. Evol.">
        <title>Scallop genome provides insights into evolution of bilaterian karyotype and development.</title>
        <authorList>
            <person name="Wang S."/>
            <person name="Zhang J."/>
            <person name="Jiao W."/>
            <person name="Li J."/>
            <person name="Xun X."/>
            <person name="Sun Y."/>
            <person name="Guo X."/>
            <person name="Huan P."/>
            <person name="Dong B."/>
            <person name="Zhang L."/>
            <person name="Hu X."/>
            <person name="Sun X."/>
            <person name="Wang J."/>
            <person name="Zhao C."/>
            <person name="Wang Y."/>
            <person name="Wang D."/>
            <person name="Huang X."/>
            <person name="Wang R."/>
            <person name="Lv J."/>
            <person name="Li Y."/>
            <person name="Zhang Z."/>
            <person name="Liu B."/>
            <person name="Lu W."/>
            <person name="Hui Y."/>
            <person name="Liang J."/>
            <person name="Zhou Z."/>
            <person name="Hou R."/>
            <person name="Li X."/>
            <person name="Liu Y."/>
            <person name="Li H."/>
            <person name="Ning X."/>
            <person name="Lin Y."/>
            <person name="Zhao L."/>
            <person name="Xing Q."/>
            <person name="Dou J."/>
            <person name="Li Y."/>
            <person name="Mao J."/>
            <person name="Guo H."/>
            <person name="Dou H."/>
            <person name="Li T."/>
            <person name="Mu C."/>
            <person name="Jiang W."/>
            <person name="Fu Q."/>
            <person name="Fu X."/>
            <person name="Miao Y."/>
            <person name="Liu J."/>
            <person name="Yu Q."/>
            <person name="Li R."/>
            <person name="Liao H."/>
            <person name="Li X."/>
            <person name="Kong Y."/>
            <person name="Jiang Z."/>
            <person name="Chourrout D."/>
            <person name="Li R."/>
            <person name="Bao Z."/>
        </authorList>
    </citation>
    <scope>NUCLEOTIDE SEQUENCE [LARGE SCALE GENOMIC DNA]</scope>
    <source>
        <strain evidence="2 3">PY_sf001</strain>
    </source>
</reference>
<protein>
    <submittedName>
        <fullName evidence="2">Uncharacterized protein</fullName>
    </submittedName>
</protein>
<keyword evidence="3" id="KW-1185">Reference proteome</keyword>
<accession>A0A210PXW3</accession>
<dbReference type="Proteomes" id="UP000242188">
    <property type="component" value="Unassembled WGS sequence"/>
</dbReference>
<organism evidence="2 3">
    <name type="scientific">Mizuhopecten yessoensis</name>
    <name type="common">Japanese scallop</name>
    <name type="synonym">Patinopecten yessoensis</name>
    <dbReference type="NCBI Taxonomy" id="6573"/>
    <lineage>
        <taxon>Eukaryota</taxon>
        <taxon>Metazoa</taxon>
        <taxon>Spiralia</taxon>
        <taxon>Lophotrochozoa</taxon>
        <taxon>Mollusca</taxon>
        <taxon>Bivalvia</taxon>
        <taxon>Autobranchia</taxon>
        <taxon>Pteriomorphia</taxon>
        <taxon>Pectinida</taxon>
        <taxon>Pectinoidea</taxon>
        <taxon>Pectinidae</taxon>
        <taxon>Mizuhopecten</taxon>
    </lineage>
</organism>
<feature type="transmembrane region" description="Helical" evidence="1">
    <location>
        <begin position="204"/>
        <end position="224"/>
    </location>
</feature>
<gene>
    <name evidence="2" type="ORF">KP79_PYT13149</name>
</gene>
<keyword evidence="1" id="KW-0472">Membrane</keyword>
<name>A0A210PXW3_MIZYE</name>
<dbReference type="AlphaFoldDB" id="A0A210PXW3"/>